<comment type="caution">
    <text evidence="3">The sequence shown here is derived from an EMBL/GenBank/DDBJ whole genome shotgun (WGS) entry which is preliminary data.</text>
</comment>
<accession>A0AAN7CRS7</accession>
<sequence length="262" mass="28749">MLTKLTSLPSSKIAIGLVIIPLAIPITYLVYLDRVVSSRFKTVTGVRDKKKDPSSSTPSDLTKPIGLPEEVRSEGPDQSWVLAYERVVSEPQALAPSPDEEDLPAFVTNYVRATMTAFSWTPQAFLLRASVPGTGDDRAALRRTFDTPFIQGLGFRVGDRINGFWKVVYRGDGGVKGNERIEMALDAPVGYRGPLVRGVVVAGAEVGADGRVVFVNETWMWRQQGEAPMLLERGFGRWFHAVLAGWLVMKGLVAVTGKRKSE</sequence>
<reference evidence="3" key="1">
    <citation type="journal article" date="2023" name="Mol. Phylogenet. Evol.">
        <title>Genome-scale phylogeny and comparative genomics of the fungal order Sordariales.</title>
        <authorList>
            <person name="Hensen N."/>
            <person name="Bonometti L."/>
            <person name="Westerberg I."/>
            <person name="Brannstrom I.O."/>
            <person name="Guillou S."/>
            <person name="Cros-Aarteil S."/>
            <person name="Calhoun S."/>
            <person name="Haridas S."/>
            <person name="Kuo A."/>
            <person name="Mondo S."/>
            <person name="Pangilinan J."/>
            <person name="Riley R."/>
            <person name="LaButti K."/>
            <person name="Andreopoulos B."/>
            <person name="Lipzen A."/>
            <person name="Chen C."/>
            <person name="Yan M."/>
            <person name="Daum C."/>
            <person name="Ng V."/>
            <person name="Clum A."/>
            <person name="Steindorff A."/>
            <person name="Ohm R.A."/>
            <person name="Martin F."/>
            <person name="Silar P."/>
            <person name="Natvig D.O."/>
            <person name="Lalanne C."/>
            <person name="Gautier V."/>
            <person name="Ament-Velasquez S.L."/>
            <person name="Kruys A."/>
            <person name="Hutchinson M.I."/>
            <person name="Powell A.J."/>
            <person name="Barry K."/>
            <person name="Miller A.N."/>
            <person name="Grigoriev I.V."/>
            <person name="Debuchy R."/>
            <person name="Gladieux P."/>
            <person name="Hiltunen Thoren M."/>
            <person name="Johannesson H."/>
        </authorList>
    </citation>
    <scope>NUCLEOTIDE SEQUENCE</scope>
    <source>
        <strain evidence="3">CBS 359.72</strain>
    </source>
</reference>
<protein>
    <submittedName>
        <fullName evidence="3">Uncharacterized protein</fullName>
    </submittedName>
</protein>
<feature type="transmembrane region" description="Helical" evidence="2">
    <location>
        <begin position="12"/>
        <end position="31"/>
    </location>
</feature>
<keyword evidence="2" id="KW-0472">Membrane</keyword>
<dbReference type="EMBL" id="MU857668">
    <property type="protein sequence ID" value="KAK4246701.1"/>
    <property type="molecule type" value="Genomic_DNA"/>
</dbReference>
<evidence type="ECO:0000256" key="2">
    <source>
        <dbReference type="SAM" id="Phobius"/>
    </source>
</evidence>
<dbReference type="Proteomes" id="UP001303647">
    <property type="component" value="Unassembled WGS sequence"/>
</dbReference>
<evidence type="ECO:0000256" key="1">
    <source>
        <dbReference type="SAM" id="MobiDB-lite"/>
    </source>
</evidence>
<evidence type="ECO:0000313" key="3">
    <source>
        <dbReference type="EMBL" id="KAK4246701.1"/>
    </source>
</evidence>
<feature type="compositionally biased region" description="Low complexity" evidence="1">
    <location>
        <begin position="54"/>
        <end position="64"/>
    </location>
</feature>
<reference evidence="3" key="2">
    <citation type="submission" date="2023-05" db="EMBL/GenBank/DDBJ databases">
        <authorList>
            <consortium name="Lawrence Berkeley National Laboratory"/>
            <person name="Steindorff A."/>
            <person name="Hensen N."/>
            <person name="Bonometti L."/>
            <person name="Westerberg I."/>
            <person name="Brannstrom I.O."/>
            <person name="Guillou S."/>
            <person name="Cros-Aarteil S."/>
            <person name="Calhoun S."/>
            <person name="Haridas S."/>
            <person name="Kuo A."/>
            <person name="Mondo S."/>
            <person name="Pangilinan J."/>
            <person name="Riley R."/>
            <person name="Labutti K."/>
            <person name="Andreopoulos B."/>
            <person name="Lipzen A."/>
            <person name="Chen C."/>
            <person name="Yanf M."/>
            <person name="Daum C."/>
            <person name="Ng V."/>
            <person name="Clum A."/>
            <person name="Ohm R."/>
            <person name="Martin F."/>
            <person name="Silar P."/>
            <person name="Natvig D."/>
            <person name="Lalanne C."/>
            <person name="Gautier V."/>
            <person name="Ament-Velasquez S.L."/>
            <person name="Kruys A."/>
            <person name="Hutchinson M.I."/>
            <person name="Powell A.J."/>
            <person name="Barry K."/>
            <person name="Miller A.N."/>
            <person name="Grigoriev I.V."/>
            <person name="Debuchy R."/>
            <person name="Gladieux P."/>
            <person name="Thoren M.H."/>
            <person name="Johannesson H."/>
        </authorList>
    </citation>
    <scope>NUCLEOTIDE SEQUENCE</scope>
    <source>
        <strain evidence="3">CBS 359.72</strain>
    </source>
</reference>
<keyword evidence="4" id="KW-1185">Reference proteome</keyword>
<feature type="region of interest" description="Disordered" evidence="1">
    <location>
        <begin position="46"/>
        <end position="76"/>
    </location>
</feature>
<evidence type="ECO:0000313" key="4">
    <source>
        <dbReference type="Proteomes" id="UP001303647"/>
    </source>
</evidence>
<name>A0AAN7CRS7_9PEZI</name>
<keyword evidence="2" id="KW-1133">Transmembrane helix</keyword>
<keyword evidence="2" id="KW-0812">Transmembrane</keyword>
<gene>
    <name evidence="3" type="ORF">C7999DRAFT_15165</name>
</gene>
<dbReference type="AlphaFoldDB" id="A0AAN7CRS7"/>
<organism evidence="3 4">
    <name type="scientific">Corynascus novoguineensis</name>
    <dbReference type="NCBI Taxonomy" id="1126955"/>
    <lineage>
        <taxon>Eukaryota</taxon>
        <taxon>Fungi</taxon>
        <taxon>Dikarya</taxon>
        <taxon>Ascomycota</taxon>
        <taxon>Pezizomycotina</taxon>
        <taxon>Sordariomycetes</taxon>
        <taxon>Sordariomycetidae</taxon>
        <taxon>Sordariales</taxon>
        <taxon>Chaetomiaceae</taxon>
        <taxon>Corynascus</taxon>
    </lineage>
</organism>
<proteinExistence type="predicted"/>